<reference evidence="2 3" key="1">
    <citation type="journal article" date="2024" name="Microbiol. Resour. Announc.">
        <title>Genome annotations for the ascomycete fungi Trichoderma harzianum, Trichoderma aggressivum, and Purpureocillium lilacinum.</title>
        <authorList>
            <person name="Beijen E.P.W."/>
            <person name="Ohm R.A."/>
        </authorList>
    </citation>
    <scope>NUCLEOTIDE SEQUENCE [LARGE SCALE GENOMIC DNA]</scope>
    <source>
        <strain evidence="2 3">CBS 150709</strain>
    </source>
</reference>
<organism evidence="2 3">
    <name type="scientific">Purpureocillium lilacinum</name>
    <name type="common">Paecilomyces lilacinus</name>
    <dbReference type="NCBI Taxonomy" id="33203"/>
    <lineage>
        <taxon>Eukaryota</taxon>
        <taxon>Fungi</taxon>
        <taxon>Dikarya</taxon>
        <taxon>Ascomycota</taxon>
        <taxon>Pezizomycotina</taxon>
        <taxon>Sordariomycetes</taxon>
        <taxon>Hypocreomycetidae</taxon>
        <taxon>Hypocreales</taxon>
        <taxon>Ophiocordycipitaceae</taxon>
        <taxon>Purpureocillium</taxon>
    </lineage>
</organism>
<feature type="region of interest" description="Disordered" evidence="1">
    <location>
        <begin position="486"/>
        <end position="524"/>
    </location>
</feature>
<feature type="region of interest" description="Disordered" evidence="1">
    <location>
        <begin position="79"/>
        <end position="144"/>
    </location>
</feature>
<feature type="compositionally biased region" description="Basic and acidic residues" evidence="1">
    <location>
        <begin position="486"/>
        <end position="506"/>
    </location>
</feature>
<protein>
    <submittedName>
        <fullName evidence="2">Uncharacterized protein</fullName>
    </submittedName>
</protein>
<evidence type="ECO:0000313" key="2">
    <source>
        <dbReference type="EMBL" id="KAK4087466.1"/>
    </source>
</evidence>
<gene>
    <name evidence="2" type="ORF">Purlil1_8056</name>
</gene>
<feature type="region of interest" description="Disordered" evidence="1">
    <location>
        <begin position="1"/>
        <end position="41"/>
    </location>
</feature>
<feature type="region of interest" description="Disordered" evidence="1">
    <location>
        <begin position="743"/>
        <end position="811"/>
    </location>
</feature>
<feature type="region of interest" description="Disordered" evidence="1">
    <location>
        <begin position="633"/>
        <end position="695"/>
    </location>
</feature>
<proteinExistence type="predicted"/>
<feature type="compositionally biased region" description="Gly residues" evidence="1">
    <location>
        <begin position="748"/>
        <end position="762"/>
    </location>
</feature>
<sequence>MPAASAEHPEAVYRRRTCPSPQSRTEGTRKAHESPLGSAAATALPVEAGAVRHVVLEDADQKRFPDGQGTRADARWMADPLDGHGWRRPAGPSAVTGASQASLHPRADAHACQHPPAQASPARSQSQGARTHASPPSHTPCHPVRLRPLLQSAVGVIKARVRDDADFRDGAEACPDARAAWASYSSRRDEYNGMSRCRLNKKAETLYYGPSPPSPRTITSTLRCSIQPYFPGGEQACARALRVWLLPVLARRRRTMPRQTSKTRSGMLPKEPKPMRGEGGALDQQRWSTMLPARPRACHSREWLMRDRHTSPYMPTRTPRSLLPTEGPDKGPIAARQVSQALASSDAAPIGFTNASFGSRDEPSMQPRQGSEYMLCSGAVHTRTRTTPGGSAGGNLVRVSADPSGTVSHSHAIRPWAAAFTVTVPVGSGASGRRRRCRPGASSPRCAANLGGSVGRQQSVQISTREGVLARYAAELSAGFGGRKLEHEGTEMQGDDVQRPRIHESRGPGGGQDVPGLPGHSPTARTYERVAGAPTERNPAVVVAGVASLCAADRAGILVGRRTRPVSNSIAVGRQTSCCPGARARRRHGDASRDLEGIPFPWLASTAAPNGAAVASLAVKEVSPILPMSPWSPQTAQGLAPLNPSKPAGREGGMGTPKASKGDPEAFLALEAVESASRRRRRQLSAAREPQRRWSNAATLNTVHHHASLLPCAVTSDDKSLGGNPSAAPPRLPLAAGRTVAEPAGPAVGAGGRAGGRAGSGRGNPAAFQVDDGEVPRTSSKAVARARVSGLWGGGEHGIRGRQALPRAPRE</sequence>
<feature type="region of interest" description="Disordered" evidence="1">
    <location>
        <begin position="428"/>
        <end position="458"/>
    </location>
</feature>
<keyword evidence="3" id="KW-1185">Reference proteome</keyword>
<comment type="caution">
    <text evidence="2">The sequence shown here is derived from an EMBL/GenBank/DDBJ whole genome shotgun (WGS) entry which is preliminary data.</text>
</comment>
<accession>A0ABR0BUE9</accession>
<dbReference type="EMBL" id="JAWRVI010000031">
    <property type="protein sequence ID" value="KAK4087466.1"/>
    <property type="molecule type" value="Genomic_DNA"/>
</dbReference>
<evidence type="ECO:0000256" key="1">
    <source>
        <dbReference type="SAM" id="MobiDB-lite"/>
    </source>
</evidence>
<feature type="region of interest" description="Disordered" evidence="1">
    <location>
        <begin position="255"/>
        <end position="281"/>
    </location>
</feature>
<evidence type="ECO:0000313" key="3">
    <source>
        <dbReference type="Proteomes" id="UP001287286"/>
    </source>
</evidence>
<name>A0ABR0BUE9_PURLI</name>
<dbReference type="Proteomes" id="UP001287286">
    <property type="component" value="Unassembled WGS sequence"/>
</dbReference>